<proteinExistence type="predicted"/>
<feature type="domain" description="DUF2510" evidence="9">
    <location>
        <begin position="8"/>
        <end position="39"/>
    </location>
</feature>
<name>A0ABT1Q1M1_9ACTN</name>
<protein>
    <submittedName>
        <fullName evidence="10">RDD family protein</fullName>
    </submittedName>
</protein>
<feature type="compositionally biased region" description="Low complexity" evidence="6">
    <location>
        <begin position="148"/>
        <end position="190"/>
    </location>
</feature>
<dbReference type="PANTHER" id="PTHR36115:SF4">
    <property type="entry name" value="MEMBRANE PROTEIN"/>
    <property type="match status" value="1"/>
</dbReference>
<keyword evidence="4 7" id="KW-1133">Transmembrane helix</keyword>
<keyword evidence="5 7" id="KW-0472">Membrane</keyword>
<evidence type="ECO:0000256" key="7">
    <source>
        <dbReference type="SAM" id="Phobius"/>
    </source>
</evidence>
<dbReference type="Pfam" id="PF06271">
    <property type="entry name" value="RDD"/>
    <property type="match status" value="1"/>
</dbReference>
<dbReference type="EMBL" id="JANFNG010000026">
    <property type="protein sequence ID" value="MCQ4083833.1"/>
    <property type="molecule type" value="Genomic_DNA"/>
</dbReference>
<evidence type="ECO:0000256" key="2">
    <source>
        <dbReference type="ARBA" id="ARBA00022475"/>
    </source>
</evidence>
<comment type="subcellular location">
    <subcellularLocation>
        <location evidence="1">Cell membrane</location>
        <topology evidence="1">Multi-pass membrane protein</topology>
    </subcellularLocation>
</comment>
<dbReference type="PANTHER" id="PTHR36115">
    <property type="entry name" value="PROLINE-RICH ANTIGEN HOMOLOG-RELATED"/>
    <property type="match status" value="1"/>
</dbReference>
<reference evidence="10" key="1">
    <citation type="submission" date="2022-06" db="EMBL/GenBank/DDBJ databases">
        <title>Draft genome sequence of Streptomyces sp. RB6PN25 isolated from peat swamp forest in Thailand.</title>
        <authorList>
            <person name="Duangmal K."/>
            <person name="Klaysubun C."/>
        </authorList>
    </citation>
    <scope>NUCLEOTIDE SEQUENCE</scope>
    <source>
        <strain evidence="10">RB6PN25</strain>
    </source>
</reference>
<keyword evidence="11" id="KW-1185">Reference proteome</keyword>
<feature type="compositionally biased region" description="Low complexity" evidence="6">
    <location>
        <begin position="92"/>
        <end position="108"/>
    </location>
</feature>
<dbReference type="Pfam" id="PF10708">
    <property type="entry name" value="DUF2510"/>
    <property type="match status" value="1"/>
</dbReference>
<feature type="domain" description="RDD" evidence="8">
    <location>
        <begin position="223"/>
        <end position="372"/>
    </location>
</feature>
<dbReference type="InterPro" id="IPR010432">
    <property type="entry name" value="RDD"/>
</dbReference>
<evidence type="ECO:0000256" key="6">
    <source>
        <dbReference type="SAM" id="MobiDB-lite"/>
    </source>
</evidence>
<feature type="region of interest" description="Disordered" evidence="6">
    <location>
        <begin position="24"/>
        <end position="202"/>
    </location>
</feature>
<feature type="transmembrane region" description="Helical" evidence="7">
    <location>
        <begin position="284"/>
        <end position="302"/>
    </location>
</feature>
<feature type="transmembrane region" description="Helical" evidence="7">
    <location>
        <begin position="229"/>
        <end position="251"/>
    </location>
</feature>
<evidence type="ECO:0000256" key="1">
    <source>
        <dbReference type="ARBA" id="ARBA00004651"/>
    </source>
</evidence>
<organism evidence="10 11">
    <name type="scientific">Streptomyces humicola</name>
    <dbReference type="NCBI Taxonomy" id="2953240"/>
    <lineage>
        <taxon>Bacteria</taxon>
        <taxon>Bacillati</taxon>
        <taxon>Actinomycetota</taxon>
        <taxon>Actinomycetes</taxon>
        <taxon>Kitasatosporales</taxon>
        <taxon>Streptomycetaceae</taxon>
        <taxon>Streptomyces</taxon>
    </lineage>
</organism>
<evidence type="ECO:0000256" key="3">
    <source>
        <dbReference type="ARBA" id="ARBA00022692"/>
    </source>
</evidence>
<keyword evidence="3 7" id="KW-0812">Transmembrane</keyword>
<comment type="caution">
    <text evidence="10">The sequence shown here is derived from an EMBL/GenBank/DDBJ whole genome shotgun (WGS) entry which is preliminary data.</text>
</comment>
<evidence type="ECO:0000313" key="10">
    <source>
        <dbReference type="EMBL" id="MCQ4083833.1"/>
    </source>
</evidence>
<sequence>MSAPSPVPGYYADPSIPGYVRYWNGSAWVPGTSRPEPKPGEVLTPPAVAESGAGAGGGPAVAPQAPPRTPAVEESGPMFLDEDPQAPVAESPQAQAPAKQAQPQSPRAGAAGWNADPAQQGGVGEEARRVSWGHPGEDQGDQVGGYGYPRQAPPAAGYGYPQAAPAVQPVQPAQADPVPWPQQVQQLAGAPGQGGGDPDRAIPWRPPVASNPFLQAQESARPAPLGRRFAARLLDSLLVGALVTAVAFPLVTASVRHIENKIDAARLSGENVQVWLIDGTTGPYLAVVIAALLVAGVLYEALPTAKWGRTLGKKLFKLQVLDIESQLPPGFGQAFRRMLVRQLLDVVVVGVVNVVWCLFDRPWRQCWHDKAARTFVAGEN</sequence>
<evidence type="ECO:0000313" key="11">
    <source>
        <dbReference type="Proteomes" id="UP001057702"/>
    </source>
</evidence>
<evidence type="ECO:0000256" key="4">
    <source>
        <dbReference type="ARBA" id="ARBA00022989"/>
    </source>
</evidence>
<gene>
    <name evidence="10" type="ORF">NGB36_25380</name>
</gene>
<dbReference type="Proteomes" id="UP001057702">
    <property type="component" value="Unassembled WGS sequence"/>
</dbReference>
<dbReference type="InterPro" id="IPR018929">
    <property type="entry name" value="DUF2510"/>
</dbReference>
<accession>A0ABT1Q1M1</accession>
<evidence type="ECO:0000259" key="8">
    <source>
        <dbReference type="Pfam" id="PF06271"/>
    </source>
</evidence>
<keyword evidence="2" id="KW-1003">Cell membrane</keyword>
<dbReference type="InterPro" id="IPR051791">
    <property type="entry name" value="Pra-immunoreactive"/>
</dbReference>
<evidence type="ECO:0000259" key="9">
    <source>
        <dbReference type="Pfam" id="PF10708"/>
    </source>
</evidence>
<evidence type="ECO:0000256" key="5">
    <source>
        <dbReference type="ARBA" id="ARBA00023136"/>
    </source>
</evidence>